<dbReference type="EMBL" id="JAVXUO010003215">
    <property type="protein sequence ID" value="KAK2965505.1"/>
    <property type="molecule type" value="Genomic_DNA"/>
</dbReference>
<dbReference type="InterPro" id="IPR011992">
    <property type="entry name" value="EF-hand-dom_pair"/>
</dbReference>
<feature type="compositionally biased region" description="Basic residues" evidence="1">
    <location>
        <begin position="124"/>
        <end position="137"/>
    </location>
</feature>
<feature type="domain" description="EF-hand" evidence="2">
    <location>
        <begin position="285"/>
        <end position="320"/>
    </location>
</feature>
<keyword evidence="4" id="KW-1185">Reference proteome</keyword>
<feature type="compositionally biased region" description="Acidic residues" evidence="1">
    <location>
        <begin position="106"/>
        <end position="117"/>
    </location>
</feature>
<dbReference type="SUPFAM" id="SSF47473">
    <property type="entry name" value="EF-hand"/>
    <property type="match status" value="1"/>
</dbReference>
<evidence type="ECO:0000256" key="1">
    <source>
        <dbReference type="SAM" id="MobiDB-lite"/>
    </source>
</evidence>
<dbReference type="PROSITE" id="PS50222">
    <property type="entry name" value="EF_HAND_2"/>
    <property type="match status" value="1"/>
</dbReference>
<protein>
    <recommendedName>
        <fullName evidence="2">EF-hand domain-containing protein</fullName>
    </recommendedName>
</protein>
<gene>
    <name evidence="3" type="ORF">RJ640_008855</name>
</gene>
<comment type="caution">
    <text evidence="3">The sequence shown here is derived from an EMBL/GenBank/DDBJ whole genome shotgun (WGS) entry which is preliminary data.</text>
</comment>
<dbReference type="InterPro" id="IPR002048">
    <property type="entry name" value="EF_hand_dom"/>
</dbReference>
<feature type="compositionally biased region" description="Basic and acidic residues" evidence="1">
    <location>
        <begin position="1"/>
        <end position="10"/>
    </location>
</feature>
<dbReference type="AlphaFoldDB" id="A0AA88U0A4"/>
<feature type="compositionally biased region" description="Basic and acidic residues" evidence="1">
    <location>
        <begin position="31"/>
        <end position="56"/>
    </location>
</feature>
<sequence>MEELPEKDPSGSELQENDSDSTSEEATETPTTEKTKKITEYERQRLRRIDENRARMEALGLNKMATSLMGSAQKRKKSEAKGKKKITDEDEEYVPPGGDEGLNSSTEEENDDGDGEEFSGSRIMKAKRKHSTPRRKVPGQNLSSNSDFRDDDDALMQAIALSLKDSSGFSNVASEVPSKCSGASVKDDNINKIVGSARIKEDTRKRQRKKSIASRVQMTEDQLIVHFFQFDGNAKLLMFCDLVFDLVTKQSLAVNVVDRCFTEAGKGSIILRDLRRVAAAHDFTWSDKEMEDMIRFFESDQDGKLSLDDFHKIVSRCKMIQPSEDVATGLEA</sequence>
<dbReference type="Gene3D" id="1.10.238.10">
    <property type="entry name" value="EF-hand"/>
    <property type="match status" value="1"/>
</dbReference>
<organism evidence="3 4">
    <name type="scientific">Escallonia rubra</name>
    <dbReference type="NCBI Taxonomy" id="112253"/>
    <lineage>
        <taxon>Eukaryota</taxon>
        <taxon>Viridiplantae</taxon>
        <taxon>Streptophyta</taxon>
        <taxon>Embryophyta</taxon>
        <taxon>Tracheophyta</taxon>
        <taxon>Spermatophyta</taxon>
        <taxon>Magnoliopsida</taxon>
        <taxon>eudicotyledons</taxon>
        <taxon>Gunneridae</taxon>
        <taxon>Pentapetalae</taxon>
        <taxon>asterids</taxon>
        <taxon>campanulids</taxon>
        <taxon>Escalloniales</taxon>
        <taxon>Escalloniaceae</taxon>
        <taxon>Escallonia</taxon>
    </lineage>
</organism>
<dbReference type="Proteomes" id="UP001187471">
    <property type="component" value="Unassembled WGS sequence"/>
</dbReference>
<name>A0AA88U0A4_9ASTE</name>
<evidence type="ECO:0000313" key="3">
    <source>
        <dbReference type="EMBL" id="KAK2965505.1"/>
    </source>
</evidence>
<reference evidence="3" key="1">
    <citation type="submission" date="2022-12" db="EMBL/GenBank/DDBJ databases">
        <title>Draft genome assemblies for two species of Escallonia (Escalloniales).</title>
        <authorList>
            <person name="Chanderbali A."/>
            <person name="Dervinis C."/>
            <person name="Anghel I."/>
            <person name="Soltis D."/>
            <person name="Soltis P."/>
            <person name="Zapata F."/>
        </authorList>
    </citation>
    <scope>NUCLEOTIDE SEQUENCE</scope>
    <source>
        <strain evidence="3">UCBG92.1500</strain>
        <tissue evidence="3">Leaf</tissue>
    </source>
</reference>
<feature type="compositionally biased region" description="Acidic residues" evidence="1">
    <location>
        <begin position="15"/>
        <end position="27"/>
    </location>
</feature>
<accession>A0AA88U0A4</accession>
<evidence type="ECO:0000259" key="2">
    <source>
        <dbReference type="PROSITE" id="PS50222"/>
    </source>
</evidence>
<proteinExistence type="predicted"/>
<feature type="region of interest" description="Disordered" evidence="1">
    <location>
        <begin position="1"/>
        <end position="149"/>
    </location>
</feature>
<evidence type="ECO:0000313" key="4">
    <source>
        <dbReference type="Proteomes" id="UP001187471"/>
    </source>
</evidence>
<dbReference type="GO" id="GO:0005509">
    <property type="term" value="F:calcium ion binding"/>
    <property type="evidence" value="ECO:0007669"/>
    <property type="project" value="InterPro"/>
</dbReference>